<name>A0A0E9UD75_ANGAN</name>
<protein>
    <submittedName>
        <fullName evidence="1">Uncharacterized protein</fullName>
    </submittedName>
</protein>
<evidence type="ECO:0000313" key="1">
    <source>
        <dbReference type="EMBL" id="JAH63809.1"/>
    </source>
</evidence>
<organism evidence="1">
    <name type="scientific">Anguilla anguilla</name>
    <name type="common">European freshwater eel</name>
    <name type="synonym">Muraena anguilla</name>
    <dbReference type="NCBI Taxonomy" id="7936"/>
    <lineage>
        <taxon>Eukaryota</taxon>
        <taxon>Metazoa</taxon>
        <taxon>Chordata</taxon>
        <taxon>Craniata</taxon>
        <taxon>Vertebrata</taxon>
        <taxon>Euteleostomi</taxon>
        <taxon>Actinopterygii</taxon>
        <taxon>Neopterygii</taxon>
        <taxon>Teleostei</taxon>
        <taxon>Anguilliformes</taxon>
        <taxon>Anguillidae</taxon>
        <taxon>Anguilla</taxon>
    </lineage>
</organism>
<accession>A0A0E9UD75</accession>
<proteinExistence type="predicted"/>
<reference evidence="1" key="1">
    <citation type="submission" date="2014-11" db="EMBL/GenBank/DDBJ databases">
        <authorList>
            <person name="Amaro Gonzalez C."/>
        </authorList>
    </citation>
    <scope>NUCLEOTIDE SEQUENCE</scope>
</reference>
<sequence length="14" mass="1567">MSSAPVRLSGRYEN</sequence>
<reference evidence="1" key="2">
    <citation type="journal article" date="2015" name="Fish Shellfish Immunol.">
        <title>Early steps in the European eel (Anguilla anguilla)-Vibrio vulnificus interaction in the gills: Role of the RtxA13 toxin.</title>
        <authorList>
            <person name="Callol A."/>
            <person name="Pajuelo D."/>
            <person name="Ebbesson L."/>
            <person name="Teles M."/>
            <person name="MacKenzie S."/>
            <person name="Amaro C."/>
        </authorList>
    </citation>
    <scope>NUCLEOTIDE SEQUENCE</scope>
</reference>
<dbReference type="EMBL" id="GBXM01044768">
    <property type="protein sequence ID" value="JAH63809.1"/>
    <property type="molecule type" value="Transcribed_RNA"/>
</dbReference>